<name>A0ABW3NBN6_9BACI</name>
<reference evidence="8" key="1">
    <citation type="journal article" date="2019" name="Int. J. Syst. Evol. Microbiol.">
        <title>The Global Catalogue of Microorganisms (GCM) 10K type strain sequencing project: providing services to taxonomists for standard genome sequencing and annotation.</title>
        <authorList>
            <consortium name="The Broad Institute Genomics Platform"/>
            <consortium name="The Broad Institute Genome Sequencing Center for Infectious Disease"/>
            <person name="Wu L."/>
            <person name="Ma J."/>
        </authorList>
    </citation>
    <scope>NUCLEOTIDE SEQUENCE [LARGE SCALE GENOMIC DNA]</scope>
    <source>
        <strain evidence="8">CCUG 56608</strain>
    </source>
</reference>
<dbReference type="CDD" id="cd00071">
    <property type="entry name" value="GMPK"/>
    <property type="match status" value="1"/>
</dbReference>
<comment type="catalytic activity">
    <reaction evidence="5">
        <text>GMP + ATP = GDP + ADP</text>
        <dbReference type="Rhea" id="RHEA:20780"/>
        <dbReference type="ChEBI" id="CHEBI:30616"/>
        <dbReference type="ChEBI" id="CHEBI:58115"/>
        <dbReference type="ChEBI" id="CHEBI:58189"/>
        <dbReference type="ChEBI" id="CHEBI:456216"/>
        <dbReference type="EC" id="2.7.4.8"/>
    </reaction>
</comment>
<dbReference type="GO" id="GO:0016301">
    <property type="term" value="F:kinase activity"/>
    <property type="evidence" value="ECO:0007669"/>
    <property type="project" value="UniProtKB-KW"/>
</dbReference>
<dbReference type="Pfam" id="PF00625">
    <property type="entry name" value="Guanylate_kin"/>
    <property type="match status" value="1"/>
</dbReference>
<dbReference type="PANTHER" id="PTHR23117">
    <property type="entry name" value="GUANYLATE KINASE-RELATED"/>
    <property type="match status" value="1"/>
</dbReference>
<dbReference type="RefSeq" id="WP_379590675.1">
    <property type="nucleotide sequence ID" value="NZ_JBHTKK010000002.1"/>
</dbReference>
<evidence type="ECO:0000256" key="3">
    <source>
        <dbReference type="ARBA" id="ARBA00022679"/>
    </source>
</evidence>
<evidence type="ECO:0000256" key="1">
    <source>
        <dbReference type="ARBA" id="ARBA00003531"/>
    </source>
</evidence>
<comment type="similarity">
    <text evidence="2">Belongs to the guanylate kinase family.</text>
</comment>
<evidence type="ECO:0000313" key="8">
    <source>
        <dbReference type="Proteomes" id="UP001597041"/>
    </source>
</evidence>
<dbReference type="InterPro" id="IPR027417">
    <property type="entry name" value="P-loop_NTPase"/>
</dbReference>
<dbReference type="InterPro" id="IPR008145">
    <property type="entry name" value="GK/Ca_channel_bsu"/>
</dbReference>
<keyword evidence="8" id="KW-1185">Reference proteome</keyword>
<dbReference type="Gene3D" id="3.40.50.300">
    <property type="entry name" value="P-loop containing nucleotide triphosphate hydrolases"/>
    <property type="match status" value="1"/>
</dbReference>
<protein>
    <submittedName>
        <fullName evidence="7">Guanylate kinase</fullName>
    </submittedName>
</protein>
<keyword evidence="3" id="KW-0808">Transferase</keyword>
<comment type="caution">
    <text evidence="7">The sequence shown here is derived from an EMBL/GenBank/DDBJ whole genome shotgun (WGS) entry which is preliminary data.</text>
</comment>
<sequence length="186" mass="21541">MSGEIIVFSGYAGAGKNSIINEILKKFKELEYIPSVTTRKMREGESSGNPYYFFNLDQFNEARINGKFIEAENIHGNWYGTIKDKYEESMNKGHKIIKDIDVNGAIRFKELFGDNVYLVFVKPSNDKDVIDRMVKRGDSKDDIEKRMERIEYEKSLEKFFDTTIINDNLEEAVKQAEKVVGDRVNK</sequence>
<feature type="domain" description="Guanylate kinase-like" evidence="6">
    <location>
        <begin position="3"/>
        <end position="181"/>
    </location>
</feature>
<comment type="function">
    <text evidence="1">Essential for recycling GMP and indirectly, cGMP.</text>
</comment>
<accession>A0ABW3NBN6</accession>
<dbReference type="PROSITE" id="PS50052">
    <property type="entry name" value="GUANYLATE_KINASE_2"/>
    <property type="match status" value="1"/>
</dbReference>
<keyword evidence="4 7" id="KW-0418">Kinase</keyword>
<evidence type="ECO:0000256" key="2">
    <source>
        <dbReference type="ARBA" id="ARBA00005790"/>
    </source>
</evidence>
<evidence type="ECO:0000259" key="6">
    <source>
        <dbReference type="PROSITE" id="PS50052"/>
    </source>
</evidence>
<gene>
    <name evidence="7" type="ORF">ACFQ19_03675</name>
</gene>
<evidence type="ECO:0000256" key="4">
    <source>
        <dbReference type="ARBA" id="ARBA00022777"/>
    </source>
</evidence>
<evidence type="ECO:0000313" key="7">
    <source>
        <dbReference type="EMBL" id="MFD1065118.1"/>
    </source>
</evidence>
<proteinExistence type="inferred from homology"/>
<dbReference type="SMART" id="SM00072">
    <property type="entry name" value="GuKc"/>
    <property type="match status" value="1"/>
</dbReference>
<dbReference type="Gene3D" id="3.30.63.10">
    <property type="entry name" value="Guanylate Kinase phosphate binding domain"/>
    <property type="match status" value="1"/>
</dbReference>
<evidence type="ECO:0000256" key="5">
    <source>
        <dbReference type="ARBA" id="ARBA00048594"/>
    </source>
</evidence>
<dbReference type="InterPro" id="IPR008144">
    <property type="entry name" value="Guanylate_kin-like_dom"/>
</dbReference>
<dbReference type="EMBL" id="JBHTKK010000002">
    <property type="protein sequence ID" value="MFD1065118.1"/>
    <property type="molecule type" value="Genomic_DNA"/>
</dbReference>
<dbReference type="PANTHER" id="PTHR23117:SF13">
    <property type="entry name" value="GUANYLATE KINASE"/>
    <property type="match status" value="1"/>
</dbReference>
<dbReference type="SUPFAM" id="SSF52540">
    <property type="entry name" value="P-loop containing nucleoside triphosphate hydrolases"/>
    <property type="match status" value="1"/>
</dbReference>
<organism evidence="7 8">
    <name type="scientific">Oceanobacillus locisalsi</name>
    <dbReference type="NCBI Taxonomy" id="546107"/>
    <lineage>
        <taxon>Bacteria</taxon>
        <taxon>Bacillati</taxon>
        <taxon>Bacillota</taxon>
        <taxon>Bacilli</taxon>
        <taxon>Bacillales</taxon>
        <taxon>Bacillaceae</taxon>
        <taxon>Oceanobacillus</taxon>
    </lineage>
</organism>
<dbReference type="Proteomes" id="UP001597041">
    <property type="component" value="Unassembled WGS sequence"/>
</dbReference>